<feature type="binding site" evidence="3">
    <location>
        <position position="194"/>
    </location>
    <ligand>
        <name>Cu cation</name>
        <dbReference type="ChEBI" id="CHEBI:23378"/>
    </ligand>
</feature>
<sequence length="311" mass="34928">MNSSPVQYPSFGFHRLAKSPFFRILLVASALAGLLGCGQKEESQEDENEEGHALLGVVQAVNPETLEMTVAHEEIPDFMPPMTMVFRVGLGDVKVFKKGDQIRARMVRDEDGGFRLIKIWKIDDESAEVMRRVNKRLAKQVDDLGSGYYLAEGDAFPEFALLDQYGETVTPTRYKGKPFVLNFIFTRCTDGEMCPLSTSKMARLQKMAAEEGLQDLEFVSVTLDPKYDTPGVLRAYADGYGIDGSNFRFVTGEKEMVRRLIKSMAVTHIEDEDDIIHSLATVLVGRDREIVKRSTKKAWDPEAFLEAARVL</sequence>
<evidence type="ECO:0000313" key="6">
    <source>
        <dbReference type="EMBL" id="MBK1876401.1"/>
    </source>
</evidence>
<reference evidence="6" key="1">
    <citation type="submission" date="2021-01" db="EMBL/GenBank/DDBJ databases">
        <title>Modified the classification status of verrucomicrobia.</title>
        <authorList>
            <person name="Feng X."/>
        </authorList>
    </citation>
    <scope>NUCLEOTIDE SEQUENCE</scope>
    <source>
        <strain evidence="6">KCTC 13126</strain>
    </source>
</reference>
<dbReference type="InterPro" id="IPR003782">
    <property type="entry name" value="SCO1/SenC"/>
</dbReference>
<dbReference type="Proteomes" id="UP000617628">
    <property type="component" value="Unassembled WGS sequence"/>
</dbReference>
<organism evidence="6 7">
    <name type="scientific">Pelagicoccus mobilis</name>
    <dbReference type="NCBI Taxonomy" id="415221"/>
    <lineage>
        <taxon>Bacteria</taxon>
        <taxon>Pseudomonadati</taxon>
        <taxon>Verrucomicrobiota</taxon>
        <taxon>Opitutia</taxon>
        <taxon>Puniceicoccales</taxon>
        <taxon>Pelagicoccaceae</taxon>
        <taxon>Pelagicoccus</taxon>
    </lineage>
</organism>
<dbReference type="InterPro" id="IPR021647">
    <property type="entry name" value="CusF_Ec"/>
</dbReference>
<dbReference type="Gene3D" id="2.40.50.320">
    <property type="entry name" value="Copper binding periplasmic protein CusF"/>
    <property type="match status" value="1"/>
</dbReference>
<dbReference type="CDD" id="cd02968">
    <property type="entry name" value="SCO"/>
    <property type="match status" value="1"/>
</dbReference>
<keyword evidence="3" id="KW-0479">Metal-binding</keyword>
<evidence type="ECO:0000256" key="3">
    <source>
        <dbReference type="PIRSR" id="PIRSR603782-1"/>
    </source>
</evidence>
<evidence type="ECO:0000313" key="7">
    <source>
        <dbReference type="Proteomes" id="UP000617628"/>
    </source>
</evidence>
<dbReference type="InterPro" id="IPR042230">
    <property type="entry name" value="CusF_sf"/>
</dbReference>
<feature type="disulfide bond" description="Redox-active" evidence="4">
    <location>
        <begin position="188"/>
        <end position="194"/>
    </location>
</feature>
<dbReference type="PROSITE" id="PS51352">
    <property type="entry name" value="THIOREDOXIN_2"/>
    <property type="match status" value="1"/>
</dbReference>
<feature type="binding site" evidence="3">
    <location>
        <position position="188"/>
    </location>
    <ligand>
        <name>Cu cation</name>
        <dbReference type="ChEBI" id="CHEBI:23378"/>
    </ligand>
</feature>
<dbReference type="Pfam" id="PF02630">
    <property type="entry name" value="SCO1-SenC"/>
    <property type="match status" value="1"/>
</dbReference>
<dbReference type="Pfam" id="PF11604">
    <property type="entry name" value="CusF_Ec"/>
    <property type="match status" value="1"/>
</dbReference>
<dbReference type="Gene3D" id="3.40.30.10">
    <property type="entry name" value="Glutaredoxin"/>
    <property type="match status" value="1"/>
</dbReference>
<keyword evidence="2 3" id="KW-0186">Copper</keyword>
<dbReference type="AlphaFoldDB" id="A0A934RU21"/>
<evidence type="ECO:0000256" key="4">
    <source>
        <dbReference type="PIRSR" id="PIRSR603782-2"/>
    </source>
</evidence>
<comment type="similarity">
    <text evidence="1">Belongs to the SCO1/2 family.</text>
</comment>
<accession>A0A934RU21</accession>
<dbReference type="PANTHER" id="PTHR12151:SF25">
    <property type="entry name" value="LINALOOL DEHYDRATASE_ISOMERASE DOMAIN-CONTAINING PROTEIN"/>
    <property type="match status" value="1"/>
</dbReference>
<feature type="binding site" evidence="3">
    <location>
        <position position="277"/>
    </location>
    <ligand>
        <name>Cu cation</name>
        <dbReference type="ChEBI" id="CHEBI:23378"/>
    </ligand>
</feature>
<dbReference type="PANTHER" id="PTHR12151">
    <property type="entry name" value="ELECTRON TRANSPORT PROTIN SCO1/SENC FAMILY MEMBER"/>
    <property type="match status" value="1"/>
</dbReference>
<evidence type="ECO:0000256" key="2">
    <source>
        <dbReference type="ARBA" id="ARBA00023008"/>
    </source>
</evidence>
<dbReference type="GO" id="GO:0046872">
    <property type="term" value="F:metal ion binding"/>
    <property type="evidence" value="ECO:0007669"/>
    <property type="project" value="UniProtKB-KW"/>
</dbReference>
<keyword evidence="4" id="KW-1015">Disulfide bond</keyword>
<dbReference type="InterPro" id="IPR013766">
    <property type="entry name" value="Thioredoxin_domain"/>
</dbReference>
<protein>
    <submittedName>
        <fullName evidence="6">SCO family protein</fullName>
    </submittedName>
</protein>
<dbReference type="InterPro" id="IPR036249">
    <property type="entry name" value="Thioredoxin-like_sf"/>
</dbReference>
<dbReference type="EMBL" id="JAENIL010000008">
    <property type="protein sequence ID" value="MBK1876401.1"/>
    <property type="molecule type" value="Genomic_DNA"/>
</dbReference>
<evidence type="ECO:0000256" key="1">
    <source>
        <dbReference type="ARBA" id="ARBA00010996"/>
    </source>
</evidence>
<proteinExistence type="inferred from homology"/>
<evidence type="ECO:0000259" key="5">
    <source>
        <dbReference type="PROSITE" id="PS51352"/>
    </source>
</evidence>
<dbReference type="RefSeq" id="WP_200354615.1">
    <property type="nucleotide sequence ID" value="NZ_JAENIL010000008.1"/>
</dbReference>
<gene>
    <name evidence="6" type="ORF">JIN87_05940</name>
</gene>
<dbReference type="SUPFAM" id="SSF52833">
    <property type="entry name" value="Thioredoxin-like"/>
    <property type="match status" value="1"/>
</dbReference>
<name>A0A934RU21_9BACT</name>
<keyword evidence="7" id="KW-1185">Reference proteome</keyword>
<comment type="caution">
    <text evidence="6">The sequence shown here is derived from an EMBL/GenBank/DDBJ whole genome shotgun (WGS) entry which is preliminary data.</text>
</comment>
<feature type="domain" description="Thioredoxin" evidence="5">
    <location>
        <begin position="150"/>
        <end position="311"/>
    </location>
</feature>